<dbReference type="AlphaFoldDB" id="S6AID0"/>
<reference evidence="1 2" key="1">
    <citation type="journal article" date="2013" name="Genome Announc.">
        <title>Complete Genome Sequence of the Carbazole Degrader Pseudomonas resinovorans Strain CA10 (NBRC 106553).</title>
        <authorList>
            <person name="Shintani M."/>
            <person name="Hosoyama A."/>
            <person name="Ohji S."/>
            <person name="Tsuchikane K."/>
            <person name="Takarada H."/>
            <person name="Yamazoe A."/>
            <person name="Fujita N."/>
            <person name="Nojiri H."/>
        </authorList>
    </citation>
    <scope>NUCLEOTIDE SEQUENCE [LARGE SCALE GENOMIC DNA]</scope>
    <source>
        <strain evidence="1 2">NBRC 106553</strain>
    </source>
</reference>
<dbReference type="Proteomes" id="UP000015503">
    <property type="component" value="Chromosome"/>
</dbReference>
<gene>
    <name evidence="1" type="ORF">PCA10_23780</name>
</gene>
<dbReference type="EMBL" id="AP013068">
    <property type="protein sequence ID" value="BAN48110.1"/>
    <property type="molecule type" value="Genomic_DNA"/>
</dbReference>
<name>S6AID0_METRE</name>
<organism evidence="1 2">
    <name type="scientific">Metapseudomonas resinovorans NBRC 106553</name>
    <dbReference type="NCBI Taxonomy" id="1245471"/>
    <lineage>
        <taxon>Bacteria</taxon>
        <taxon>Pseudomonadati</taxon>
        <taxon>Pseudomonadota</taxon>
        <taxon>Gammaproteobacteria</taxon>
        <taxon>Pseudomonadales</taxon>
        <taxon>Pseudomonadaceae</taxon>
        <taxon>Metapseudomonas</taxon>
    </lineage>
</organism>
<evidence type="ECO:0000313" key="2">
    <source>
        <dbReference type="Proteomes" id="UP000015503"/>
    </source>
</evidence>
<accession>S6AID0</accession>
<dbReference type="KEGG" id="pre:PCA10_23780"/>
<sequence>MGGIVFSLKRKGDYRLQLTRTLKKPGRHQVELYLFTPHESNFSARTLAEEQFFFGALTHRFGLLGLPAKDRASKAENTAFSLLSPHFEIMYGSWFFQYQASMDRLRQQLQNSGATAEPIGRALRLSQNFAQRLRKSTPQQSKQLRYFRQMDVYFSWYAEQFLLESQALDGFANLDEELRQSMADFLRQEFKHRKERGYLSDFHGTPTRVWNRMSLYHRLLEYPVLLRSRITELGPGTHKLVKAASTTLVMSIFTYFLFNARDASQKLSLALLLGIALIYALRDLLRDDMISAITRWMRKGKPRWKIRLLMPYTKKLMAQQLVWLDYRKLPELTRQVLEHSGKWASNEERQIICYRSRLTLEKAALEQDEIQERLTLDCERLCEMILASKRQLFVCADEAEPFASIQAHPIERQHDYNLLLVHTEPGQSHSSAQRWRLRLGTKGIVQCEAKKTHWPEPPEAQTTSWRQRLAGWWRRD</sequence>
<keyword evidence="2" id="KW-1185">Reference proteome</keyword>
<evidence type="ECO:0000313" key="1">
    <source>
        <dbReference type="EMBL" id="BAN48110.1"/>
    </source>
</evidence>
<proteinExistence type="predicted"/>
<dbReference type="PATRIC" id="fig|1245471.3.peg.2405"/>
<dbReference type="eggNOG" id="ENOG502Z7NT">
    <property type="taxonomic scope" value="Bacteria"/>
</dbReference>
<dbReference type="HOGENOM" id="CLU_047951_0_0_6"/>
<protein>
    <submittedName>
        <fullName evidence="1">Uncharacterized protein</fullName>
    </submittedName>
</protein>
<dbReference type="STRING" id="1245471.PCA10_23780"/>